<accession>A0A090CXQ7</accession>
<evidence type="ECO:0000313" key="1">
    <source>
        <dbReference type="EMBL" id="CDR32877.1"/>
    </source>
</evidence>
<dbReference type="SUPFAM" id="SSF56925">
    <property type="entry name" value="OMPA-like"/>
    <property type="match status" value="1"/>
</dbReference>
<dbReference type="EMBL" id="CCEJ010000001">
    <property type="protein sequence ID" value="CDR32877.1"/>
    <property type="molecule type" value="Genomic_DNA"/>
</dbReference>
<proteinExistence type="predicted"/>
<sequence>MKLIQKFVLFTMGIGMLFGLKSEAQADWYSYGYDGCCYEGPLTPCSFGVGIRGGVAPTWFTDRGDNLIIGPVAPIGVLDEFSVVKFNDAFDTPWTISAELGYAFSDHVELFFEGAYTHASGKTHEVDFDFVPGFPLTASFGFDNYSDWALYAGARYHFTGCDLCGCRVWPFLGAKLGAKFYDKVKYDVDFTFTSIVPPLVIEFEDSFTVYKRQTVPSIGAQLGFEAKFSNCFSFVFMVEALWSGCFKPNESILIPSPVTTPDILAEVLSPGHTGPLFQLPITVGFNWFF</sequence>
<dbReference type="OrthoDB" id="7051241at2"/>
<reference evidence="1" key="2">
    <citation type="submission" date="2014-09" db="EMBL/GenBank/DDBJ databases">
        <title>Criblamydia sequanensis harbors a mega-plasmid encoding arsenite resistance.</title>
        <authorList>
            <person name="Bertelli C."/>
            <person name="Goesmann A."/>
            <person name="Greub G."/>
        </authorList>
    </citation>
    <scope>NUCLEOTIDE SEQUENCE [LARGE SCALE GENOMIC DNA]</scope>
    <source>
        <strain evidence="1">CRIB-18</strain>
    </source>
</reference>
<keyword evidence="2" id="KW-1185">Reference proteome</keyword>
<evidence type="ECO:0000313" key="2">
    <source>
        <dbReference type="Proteomes" id="UP000031552"/>
    </source>
</evidence>
<comment type="caution">
    <text evidence="1">The sequence shown here is derived from an EMBL/GenBank/DDBJ whole genome shotgun (WGS) entry which is preliminary data.</text>
</comment>
<dbReference type="RefSeq" id="WP_041016404.1">
    <property type="nucleotide sequence ID" value="NZ_CCEJ010000001.1"/>
</dbReference>
<name>A0A090CXQ7_9BACT</name>
<dbReference type="STRING" id="1437425.CSEC_0033"/>
<organism evidence="1 2">
    <name type="scientific">Candidatus Criblamydia sequanensis CRIB-18</name>
    <dbReference type="NCBI Taxonomy" id="1437425"/>
    <lineage>
        <taxon>Bacteria</taxon>
        <taxon>Pseudomonadati</taxon>
        <taxon>Chlamydiota</taxon>
        <taxon>Chlamydiia</taxon>
        <taxon>Parachlamydiales</taxon>
        <taxon>Candidatus Criblamydiaceae</taxon>
        <taxon>Candidatus Criblamydia</taxon>
    </lineage>
</organism>
<reference evidence="1" key="1">
    <citation type="submission" date="2013-12" db="EMBL/GenBank/DDBJ databases">
        <authorList>
            <person name="Linke B."/>
        </authorList>
    </citation>
    <scope>NUCLEOTIDE SEQUENCE [LARGE SCALE GENOMIC DNA]</scope>
    <source>
        <strain evidence="1">CRIB-18</strain>
    </source>
</reference>
<dbReference type="eggNOG" id="COG3637">
    <property type="taxonomic scope" value="Bacteria"/>
</dbReference>
<dbReference type="Gene3D" id="2.40.160.20">
    <property type="match status" value="1"/>
</dbReference>
<protein>
    <submittedName>
        <fullName evidence="1">Conserved putative secreted protein</fullName>
    </submittedName>
</protein>
<dbReference type="InterPro" id="IPR011250">
    <property type="entry name" value="OMP/PagP_B-barrel"/>
</dbReference>
<dbReference type="AlphaFoldDB" id="A0A090CXQ7"/>
<gene>
    <name evidence="1" type="ORF">CSEC_0033</name>
</gene>
<dbReference type="Proteomes" id="UP000031552">
    <property type="component" value="Unassembled WGS sequence"/>
</dbReference>